<evidence type="ECO:0000313" key="3">
    <source>
        <dbReference type="Proteomes" id="UP000236544"/>
    </source>
</evidence>
<evidence type="ECO:0000313" key="2">
    <source>
        <dbReference type="EMBL" id="CUS24557.1"/>
    </source>
</evidence>
<dbReference type="Proteomes" id="UP000236544">
    <property type="component" value="Unassembled WGS sequence"/>
</dbReference>
<evidence type="ECO:0000259" key="1">
    <source>
        <dbReference type="Pfam" id="PF09452"/>
    </source>
</evidence>
<dbReference type="GO" id="GO:0000813">
    <property type="term" value="C:ESCRT I complex"/>
    <property type="evidence" value="ECO:0007669"/>
    <property type="project" value="InterPro"/>
</dbReference>
<dbReference type="Pfam" id="PF09452">
    <property type="entry name" value="Mvb12"/>
    <property type="match status" value="1"/>
</dbReference>
<organism evidence="2 3">
    <name type="scientific">Lachancea quebecensis</name>
    <dbReference type="NCBI Taxonomy" id="1654605"/>
    <lineage>
        <taxon>Eukaryota</taxon>
        <taxon>Fungi</taxon>
        <taxon>Dikarya</taxon>
        <taxon>Ascomycota</taxon>
        <taxon>Saccharomycotina</taxon>
        <taxon>Saccharomycetes</taxon>
        <taxon>Saccharomycetales</taxon>
        <taxon>Saccharomycetaceae</taxon>
        <taxon>Lachancea</taxon>
    </lineage>
</organism>
<feature type="domain" description="Multivesicular body sorting factor 12" evidence="1">
    <location>
        <begin position="9"/>
        <end position="97"/>
    </location>
</feature>
<name>A0A0P1KX20_9SACH</name>
<proteinExistence type="predicted"/>
<keyword evidence="3" id="KW-1185">Reference proteome</keyword>
<dbReference type="Gene3D" id="6.10.250.1830">
    <property type="match status" value="1"/>
</dbReference>
<dbReference type="InterPro" id="IPR019014">
    <property type="entry name" value="Mvb12"/>
</dbReference>
<accession>A0A0P1KX20</accession>
<dbReference type="OrthoDB" id="4065295at2759"/>
<dbReference type="EMBL" id="LN890555">
    <property type="protein sequence ID" value="CUS24557.1"/>
    <property type="molecule type" value="Genomic_DNA"/>
</dbReference>
<dbReference type="GO" id="GO:0043130">
    <property type="term" value="F:ubiquitin binding"/>
    <property type="evidence" value="ECO:0007669"/>
    <property type="project" value="InterPro"/>
</dbReference>
<protein>
    <submittedName>
        <fullName evidence="2">LAQU0S17e01618g1_1</fullName>
    </submittedName>
</protein>
<dbReference type="GO" id="GO:0032509">
    <property type="term" value="P:endosome transport via multivesicular body sorting pathway"/>
    <property type="evidence" value="ECO:0007669"/>
    <property type="project" value="InterPro"/>
</dbReference>
<gene>
    <name evidence="2" type="ORF">LAQU0_S17e01618g</name>
</gene>
<dbReference type="AlphaFoldDB" id="A0A0P1KX20"/>
<sequence length="104" mass="11559">MGYSAEDVLHQIPLRNAHAGLLPQAQPKLDLPPLALPETTPAKQHLEAWIEECSQISQAIELRKDRGKRFDAWYTENCLSKQPPGITDCAVLSPSKRQAKESSV</sequence>
<reference evidence="3" key="1">
    <citation type="submission" date="2015-10" db="EMBL/GenBank/DDBJ databases">
        <authorList>
            <person name="Devillers H."/>
        </authorList>
    </citation>
    <scope>NUCLEOTIDE SEQUENCE [LARGE SCALE GENOMIC DNA]</scope>
</reference>